<dbReference type="AlphaFoldDB" id="A0A7X1B694"/>
<gene>
    <name evidence="4" type="ORF">H5P27_03800</name>
</gene>
<keyword evidence="1" id="KW-0378">Hydrolase</keyword>
<evidence type="ECO:0000256" key="1">
    <source>
        <dbReference type="ARBA" id="ARBA00022801"/>
    </source>
</evidence>
<sequence>MKTNLLSLIILALALLPFAHAKSKKIKPGNTPENFLRPPAVFDMKMSPDGKYAVSVAPIDDKGERGIVIFDLDSLKVLRSTNWPGRDIASVHWTSNEDVTFKLVKWDQYADGVYSFSVKKNETRSLLSNDVAVDLIDPIYDESSSWIWIQDGYEVKTGLAKLRTNSDSKVRQDDGKWIVPKTNANRLVSSRIIEPPGEIFGWNIDQRHEPRIVTRFYNGKLEFLHRYSKDEDWIPLNLDPELWSIELFGAEKSVIYISGYNGEETKGLYSYDIEKAELGPLLYRDDYYDFSDTARYLFFKDQVVGMWYHADKPKSIWFAPELQPIQNMVDGTIKNRINIIYQASDDFTRFLVYSYSDKLPPEYSVLDIKNKTLKLITKSAPWLEEDKLASTDIFHFQTPDELRLEGYLTRPPNTQAPYPTIVLVHGGPWTRDHPGYHDETQFFANKGYAVLRLNYRGSTGYGRKISDEAAYEFRAMQDDITQAVKLLVDQGIADKSRLAIMGASFGGYSALCGAVFEPELYRCAITNMGVFDWEEMIKARKWQDHQYSHFKLKEQLGDPESDTNRFEEISPIYHIENIKIPIFVVHGKNDSNVSIKQSKRLKSELEKYGIEHETLFVGGEGHNVFSLKKRLDLYQRILAFLEKNMD</sequence>
<keyword evidence="5" id="KW-1185">Reference proteome</keyword>
<reference evidence="4 5" key="1">
    <citation type="submission" date="2020-07" db="EMBL/GenBank/DDBJ databases">
        <authorList>
            <person name="Feng X."/>
        </authorList>
    </citation>
    <scope>NUCLEOTIDE SEQUENCE [LARGE SCALE GENOMIC DNA]</scope>
    <source>
        <strain evidence="4 5">JCM23202</strain>
    </source>
</reference>
<protein>
    <submittedName>
        <fullName evidence="4">S9 family peptidase</fullName>
    </submittedName>
</protein>
<dbReference type="SUPFAM" id="SSF53474">
    <property type="entry name" value="alpha/beta-Hydrolases"/>
    <property type="match status" value="1"/>
</dbReference>
<feature type="chain" id="PRO_5031313437" evidence="2">
    <location>
        <begin position="22"/>
        <end position="646"/>
    </location>
</feature>
<dbReference type="SUPFAM" id="SSF82171">
    <property type="entry name" value="DPP6 N-terminal domain-like"/>
    <property type="match status" value="1"/>
</dbReference>
<dbReference type="EMBL" id="JACHVC010000006">
    <property type="protein sequence ID" value="MBC2605160.1"/>
    <property type="molecule type" value="Genomic_DNA"/>
</dbReference>
<feature type="signal peptide" evidence="2">
    <location>
        <begin position="1"/>
        <end position="21"/>
    </location>
</feature>
<keyword evidence="2" id="KW-0732">Signal</keyword>
<comment type="caution">
    <text evidence="4">The sequence shown here is derived from an EMBL/GenBank/DDBJ whole genome shotgun (WGS) entry which is preliminary data.</text>
</comment>
<evidence type="ECO:0000259" key="3">
    <source>
        <dbReference type="Pfam" id="PF00326"/>
    </source>
</evidence>
<dbReference type="PANTHER" id="PTHR42776:SF27">
    <property type="entry name" value="DIPEPTIDYL PEPTIDASE FAMILY MEMBER 6"/>
    <property type="match status" value="1"/>
</dbReference>
<evidence type="ECO:0000313" key="5">
    <source>
        <dbReference type="Proteomes" id="UP000526501"/>
    </source>
</evidence>
<dbReference type="Pfam" id="PF00326">
    <property type="entry name" value="Peptidase_S9"/>
    <property type="match status" value="1"/>
</dbReference>
<dbReference type="GO" id="GO:0004252">
    <property type="term" value="F:serine-type endopeptidase activity"/>
    <property type="evidence" value="ECO:0007669"/>
    <property type="project" value="TreeGrafter"/>
</dbReference>
<dbReference type="InterPro" id="IPR001375">
    <property type="entry name" value="Peptidase_S9_cat"/>
</dbReference>
<dbReference type="RefSeq" id="WP_185659051.1">
    <property type="nucleotide sequence ID" value="NZ_CAWPOO010000006.1"/>
</dbReference>
<feature type="domain" description="Peptidase S9 prolyl oligopeptidase catalytic" evidence="3">
    <location>
        <begin position="438"/>
        <end position="645"/>
    </location>
</feature>
<name>A0A7X1B694_9BACT</name>
<proteinExistence type="predicted"/>
<dbReference type="GO" id="GO:0006508">
    <property type="term" value="P:proteolysis"/>
    <property type="evidence" value="ECO:0007669"/>
    <property type="project" value="InterPro"/>
</dbReference>
<evidence type="ECO:0000313" key="4">
    <source>
        <dbReference type="EMBL" id="MBC2605160.1"/>
    </source>
</evidence>
<dbReference type="Proteomes" id="UP000526501">
    <property type="component" value="Unassembled WGS sequence"/>
</dbReference>
<organism evidence="4 5">
    <name type="scientific">Pelagicoccus albus</name>
    <dbReference type="NCBI Taxonomy" id="415222"/>
    <lineage>
        <taxon>Bacteria</taxon>
        <taxon>Pseudomonadati</taxon>
        <taxon>Verrucomicrobiota</taxon>
        <taxon>Opitutia</taxon>
        <taxon>Puniceicoccales</taxon>
        <taxon>Pelagicoccaceae</taxon>
        <taxon>Pelagicoccus</taxon>
    </lineage>
</organism>
<dbReference type="InterPro" id="IPR029058">
    <property type="entry name" value="AB_hydrolase_fold"/>
</dbReference>
<accession>A0A7X1B694</accession>
<evidence type="ECO:0000256" key="2">
    <source>
        <dbReference type="SAM" id="SignalP"/>
    </source>
</evidence>
<dbReference type="Gene3D" id="3.40.50.1820">
    <property type="entry name" value="alpha/beta hydrolase"/>
    <property type="match status" value="1"/>
</dbReference>
<dbReference type="PANTHER" id="PTHR42776">
    <property type="entry name" value="SERINE PEPTIDASE S9 FAMILY MEMBER"/>
    <property type="match status" value="1"/>
</dbReference>